<reference evidence="1 2" key="1">
    <citation type="submission" date="2019-06" db="EMBL/GenBank/DDBJ databases">
        <title>Genome sequence analysis of &gt;100 Bacillus licheniformis strains suggests intrinsic resistance to this species.</title>
        <authorList>
            <person name="Wels M."/>
            <person name="Siezen R.J."/>
            <person name="Johansen E."/>
            <person name="Stuer-Lauridsen B."/>
            <person name="Bjerre K."/>
            <person name="Nielsen B.K.K."/>
        </authorList>
    </citation>
    <scope>NUCLEOTIDE SEQUENCE [LARGE SCALE GENOMIC DNA]</scope>
    <source>
        <strain evidence="1 2">BAC-16736</strain>
    </source>
</reference>
<evidence type="ECO:0000313" key="1">
    <source>
        <dbReference type="EMBL" id="TWL22253.1"/>
    </source>
</evidence>
<organism evidence="1 2">
    <name type="scientific">Bacillus licheniformis</name>
    <dbReference type="NCBI Taxonomy" id="1402"/>
    <lineage>
        <taxon>Bacteria</taxon>
        <taxon>Bacillati</taxon>
        <taxon>Bacillota</taxon>
        <taxon>Bacilli</taxon>
        <taxon>Bacillales</taxon>
        <taxon>Bacillaceae</taxon>
        <taxon>Bacillus</taxon>
    </lineage>
</organism>
<protein>
    <submittedName>
        <fullName evidence="1">Uncharacterized protein</fullName>
    </submittedName>
</protein>
<comment type="caution">
    <text evidence="1">The sequence shown here is derived from an EMBL/GenBank/DDBJ whole genome shotgun (WGS) entry which is preliminary data.</text>
</comment>
<name>A0A8B5Y7F1_BACLI</name>
<evidence type="ECO:0000313" key="2">
    <source>
        <dbReference type="Proteomes" id="UP000435910"/>
    </source>
</evidence>
<dbReference type="Proteomes" id="UP000435910">
    <property type="component" value="Unassembled WGS sequence"/>
</dbReference>
<dbReference type="RefSeq" id="WP_155761904.1">
    <property type="nucleotide sequence ID" value="NZ_BOQW01000004.1"/>
</dbReference>
<sequence length="48" mass="5993">MSRRRECPEKYKITTEIHEEVTEWIREVMRSKEFYDFAAALMYKYKKA</sequence>
<dbReference type="EMBL" id="NILC01000029">
    <property type="protein sequence ID" value="TWL22253.1"/>
    <property type="molecule type" value="Genomic_DNA"/>
</dbReference>
<proteinExistence type="predicted"/>
<dbReference type="AlphaFoldDB" id="A0A8B5Y7F1"/>
<accession>A0A8B5Y7F1</accession>
<gene>
    <name evidence="1" type="ORF">CHCC16736_3722</name>
</gene>